<organism evidence="1 2">
    <name type="scientific">Microbispora hainanensis</name>
    <dbReference type="NCBI Taxonomy" id="568844"/>
    <lineage>
        <taxon>Bacteria</taxon>
        <taxon>Bacillati</taxon>
        <taxon>Actinomycetota</taxon>
        <taxon>Actinomycetes</taxon>
        <taxon>Streptosporangiales</taxon>
        <taxon>Streptosporangiaceae</taxon>
        <taxon>Microbispora</taxon>
    </lineage>
</organism>
<evidence type="ECO:0000313" key="2">
    <source>
        <dbReference type="Proteomes" id="UP000316541"/>
    </source>
</evidence>
<dbReference type="EMBL" id="VIRM01000047">
    <property type="protein sequence ID" value="TQS17355.1"/>
    <property type="molecule type" value="Genomic_DNA"/>
</dbReference>
<evidence type="ECO:0000313" key="1">
    <source>
        <dbReference type="EMBL" id="TQS17355.1"/>
    </source>
</evidence>
<comment type="caution">
    <text evidence="1">The sequence shown here is derived from an EMBL/GenBank/DDBJ whole genome shotgun (WGS) entry which is preliminary data.</text>
</comment>
<name>A0A544YKQ1_9ACTN</name>
<protein>
    <submittedName>
        <fullName evidence="1">Uncharacterized protein</fullName>
    </submittedName>
</protein>
<dbReference type="AlphaFoldDB" id="A0A544YKQ1"/>
<dbReference type="Proteomes" id="UP000316541">
    <property type="component" value="Unassembled WGS sequence"/>
</dbReference>
<reference evidence="1 2" key="1">
    <citation type="submission" date="2019-07" db="EMBL/GenBank/DDBJ databases">
        <title>Microbispora hainanensis DSM 45428.</title>
        <authorList>
            <person name="Thawai C."/>
        </authorList>
    </citation>
    <scope>NUCLEOTIDE SEQUENCE [LARGE SCALE GENOMIC DNA]</scope>
    <source>
        <strain evidence="1 2">DSM 45428</strain>
    </source>
</reference>
<gene>
    <name evidence="1" type="ORF">FLX08_30030</name>
</gene>
<sequence length="160" mass="17066">MISLPRNRRTIIAMLCLPIPLACCMHEPEIEMTPEQSRQVLITEAKAIIQAVFPDADPLVAVQVKDAPCGGPVGTDDTSVTSVLTVRSDTADDTSNPDEVFREVLTVLRQRGWTINYTKGRVAGAERTGVGGISVGVPASPVGINIGGDTECVKNPERVI</sequence>
<dbReference type="RefSeq" id="WP_142623626.1">
    <property type="nucleotide sequence ID" value="NZ_VIRM01000047.1"/>
</dbReference>
<accession>A0A544YKQ1</accession>
<proteinExistence type="predicted"/>